<sequence length="285" mass="31892">MGRTKALFRAKKRAQAAVADRLRNESRNALTGFSDSGPAFGRAPPKHQPILTAAYKLNYTIRCPCSQWMRASTDHVLLDARGEEQLSNLFEALGVKYKHEARARLQALLITAFRLAHEQKGLYNASDETDEAEAMKTTFYTNLAAAITAAITPGHNKAVDLKKLHATVLRALVELYVETRKEFRKRENRPARVVFRKDQAAMDGGENVDKDEEMGGTGSGHFVVEEDPDPDPEDMFVWQDTEYDAAAHTKKENQLVRNADQWLEDLEVQKGTAVEPDLMAALSSF</sequence>
<organism evidence="1 2">
    <name type="scientific">Anthostomella pinea</name>
    <dbReference type="NCBI Taxonomy" id="933095"/>
    <lineage>
        <taxon>Eukaryota</taxon>
        <taxon>Fungi</taxon>
        <taxon>Dikarya</taxon>
        <taxon>Ascomycota</taxon>
        <taxon>Pezizomycotina</taxon>
        <taxon>Sordariomycetes</taxon>
        <taxon>Xylariomycetidae</taxon>
        <taxon>Xylariales</taxon>
        <taxon>Xylariaceae</taxon>
        <taxon>Anthostomella</taxon>
    </lineage>
</organism>
<protein>
    <submittedName>
        <fullName evidence="1">Uu.00g063370.m01.CDS01</fullName>
    </submittedName>
</protein>
<comment type="caution">
    <text evidence="1">The sequence shown here is derived from an EMBL/GenBank/DDBJ whole genome shotgun (WGS) entry which is preliminary data.</text>
</comment>
<accession>A0AAI8YKK5</accession>
<proteinExistence type="predicted"/>
<reference evidence="1" key="1">
    <citation type="submission" date="2023-10" db="EMBL/GenBank/DDBJ databases">
        <authorList>
            <person name="Hackl T."/>
        </authorList>
    </citation>
    <scope>NUCLEOTIDE SEQUENCE</scope>
</reference>
<name>A0AAI8YKK5_9PEZI</name>
<gene>
    <name evidence="1" type="ORF">KHLLAP_LOCUS11180</name>
</gene>
<evidence type="ECO:0000313" key="2">
    <source>
        <dbReference type="Proteomes" id="UP001295740"/>
    </source>
</evidence>
<keyword evidence="2" id="KW-1185">Reference proteome</keyword>
<dbReference type="EMBL" id="CAUWAG010000018">
    <property type="protein sequence ID" value="CAJ2510712.1"/>
    <property type="molecule type" value="Genomic_DNA"/>
</dbReference>
<dbReference type="AlphaFoldDB" id="A0AAI8YKK5"/>
<dbReference type="Proteomes" id="UP001295740">
    <property type="component" value="Unassembled WGS sequence"/>
</dbReference>
<evidence type="ECO:0000313" key="1">
    <source>
        <dbReference type="EMBL" id="CAJ2510712.1"/>
    </source>
</evidence>